<organism evidence="8 9">
    <name type="scientific">Streptomyces atrovirens</name>
    <dbReference type="NCBI Taxonomy" id="285556"/>
    <lineage>
        <taxon>Bacteria</taxon>
        <taxon>Bacillati</taxon>
        <taxon>Actinomycetota</taxon>
        <taxon>Actinomycetes</taxon>
        <taxon>Kitasatosporales</taxon>
        <taxon>Streptomycetaceae</taxon>
        <taxon>Streptomyces</taxon>
    </lineage>
</organism>
<reference evidence="9" key="1">
    <citation type="journal article" date="2019" name="Int. J. Syst. Evol. Microbiol.">
        <title>The Global Catalogue of Microorganisms (GCM) 10K type strain sequencing project: providing services to taxonomists for standard genome sequencing and annotation.</title>
        <authorList>
            <consortium name="The Broad Institute Genomics Platform"/>
            <consortium name="The Broad Institute Genome Sequencing Center for Infectious Disease"/>
            <person name="Wu L."/>
            <person name="Ma J."/>
        </authorList>
    </citation>
    <scope>NUCLEOTIDE SEQUENCE [LARGE SCALE GENOMIC DNA]</scope>
    <source>
        <strain evidence="9">CGMCC 4.7131</strain>
    </source>
</reference>
<evidence type="ECO:0000256" key="1">
    <source>
        <dbReference type="ARBA" id="ARBA00001974"/>
    </source>
</evidence>
<dbReference type="RefSeq" id="WP_382051658.1">
    <property type="nucleotide sequence ID" value="NZ_JBHSKN010000002.1"/>
</dbReference>
<dbReference type="PRINTS" id="PR00420">
    <property type="entry name" value="RNGMNOXGNASE"/>
</dbReference>
<keyword evidence="9" id="KW-1185">Reference proteome</keyword>
<dbReference type="SUPFAM" id="SSF54373">
    <property type="entry name" value="FAD-linked reductases, C-terminal domain"/>
    <property type="match status" value="1"/>
</dbReference>
<evidence type="ECO:0000256" key="6">
    <source>
        <dbReference type="SAM" id="MobiDB-lite"/>
    </source>
</evidence>
<dbReference type="Pfam" id="PF01494">
    <property type="entry name" value="FAD_binding_3"/>
    <property type="match status" value="1"/>
</dbReference>
<dbReference type="InterPro" id="IPR002938">
    <property type="entry name" value="FAD-bd"/>
</dbReference>
<dbReference type="Proteomes" id="UP001596035">
    <property type="component" value="Unassembled WGS sequence"/>
</dbReference>
<keyword evidence="3" id="KW-0274">FAD</keyword>
<dbReference type="PANTHER" id="PTHR13789">
    <property type="entry name" value="MONOOXYGENASE"/>
    <property type="match status" value="1"/>
</dbReference>
<dbReference type="PANTHER" id="PTHR13789:SF318">
    <property type="entry name" value="GERANYLGERANYL DIPHOSPHATE REDUCTASE"/>
    <property type="match status" value="1"/>
</dbReference>
<dbReference type="SUPFAM" id="SSF51905">
    <property type="entry name" value="FAD/NAD(P)-binding domain"/>
    <property type="match status" value="1"/>
</dbReference>
<evidence type="ECO:0000256" key="3">
    <source>
        <dbReference type="ARBA" id="ARBA00022827"/>
    </source>
</evidence>
<name>A0ABW0DMW1_9ACTN</name>
<evidence type="ECO:0000256" key="2">
    <source>
        <dbReference type="ARBA" id="ARBA00022630"/>
    </source>
</evidence>
<protein>
    <submittedName>
        <fullName evidence="8">FAD-dependent monooxygenase</fullName>
    </submittedName>
</protein>
<dbReference type="InterPro" id="IPR036188">
    <property type="entry name" value="FAD/NAD-bd_sf"/>
</dbReference>
<dbReference type="Gene3D" id="3.50.50.60">
    <property type="entry name" value="FAD/NAD(P)-binding domain"/>
    <property type="match status" value="1"/>
</dbReference>
<evidence type="ECO:0000256" key="5">
    <source>
        <dbReference type="ARBA" id="ARBA00023033"/>
    </source>
</evidence>
<sequence>MGAGIGGLAAAAELSRAGFQVDVYEQAPELREVGVGLHLGPNGSRILHRMGLAGQLDREGVRPDSLEIRDFSDGGTLVRQPMGACWEEEFGAPYYTIRRADLHRMLVGRVPGRHLHLNRRLVRYEEHGGAVLLEFADGTTAEADVLVGADGIHSVVRRTVAGHDAPVFSGNHALRGTVPAAAVPSLPPRTLLVWPGPTARLLLSPDSGGREWTFVGVFEGFEGVGQQAESWSSPGDPEDLQKLFGDWNPQVKEVVSAVTEVNRWALYDREPLRRWTRGPVTLLGDAAHPMLPHHGQGASQALEDAVALAHALRHGPRGLARYEAVRRAHTTRVQLGSRGGGSLRMSRASSGRQARKDGGRAMSGLLGDVAWIHRYDVASALESPVEDSPIESV</sequence>
<dbReference type="InterPro" id="IPR050493">
    <property type="entry name" value="FAD-dep_Monooxygenase_BioMet"/>
</dbReference>
<keyword evidence="4" id="KW-0560">Oxidoreductase</keyword>
<gene>
    <name evidence="8" type="ORF">ACFPWV_02280</name>
</gene>
<comment type="caution">
    <text evidence="8">The sequence shown here is derived from an EMBL/GenBank/DDBJ whole genome shotgun (WGS) entry which is preliminary data.</text>
</comment>
<evidence type="ECO:0000313" key="9">
    <source>
        <dbReference type="Proteomes" id="UP001596035"/>
    </source>
</evidence>
<accession>A0ABW0DMW1</accession>
<evidence type="ECO:0000313" key="8">
    <source>
        <dbReference type="EMBL" id="MFC5238759.1"/>
    </source>
</evidence>
<evidence type="ECO:0000259" key="7">
    <source>
        <dbReference type="Pfam" id="PF01494"/>
    </source>
</evidence>
<feature type="region of interest" description="Disordered" evidence="6">
    <location>
        <begin position="335"/>
        <end position="360"/>
    </location>
</feature>
<dbReference type="GO" id="GO:0004497">
    <property type="term" value="F:monooxygenase activity"/>
    <property type="evidence" value="ECO:0007669"/>
    <property type="project" value="UniProtKB-KW"/>
</dbReference>
<proteinExistence type="predicted"/>
<feature type="compositionally biased region" description="Low complexity" evidence="6">
    <location>
        <begin position="343"/>
        <end position="352"/>
    </location>
</feature>
<evidence type="ECO:0000256" key="4">
    <source>
        <dbReference type="ARBA" id="ARBA00023002"/>
    </source>
</evidence>
<keyword evidence="2" id="KW-0285">Flavoprotein</keyword>
<feature type="domain" description="FAD-binding" evidence="7">
    <location>
        <begin position="2"/>
        <end position="333"/>
    </location>
</feature>
<comment type="cofactor">
    <cofactor evidence="1">
        <name>FAD</name>
        <dbReference type="ChEBI" id="CHEBI:57692"/>
    </cofactor>
</comment>
<dbReference type="EMBL" id="JBHSKN010000002">
    <property type="protein sequence ID" value="MFC5238759.1"/>
    <property type="molecule type" value="Genomic_DNA"/>
</dbReference>
<keyword evidence="5 8" id="KW-0503">Monooxygenase</keyword>